<dbReference type="SUPFAM" id="SSF46785">
    <property type="entry name" value="Winged helix' DNA-binding domain"/>
    <property type="match status" value="1"/>
</dbReference>
<dbReference type="PROSITE" id="PS50961">
    <property type="entry name" value="HTH_LA"/>
    <property type="match status" value="1"/>
</dbReference>
<evidence type="ECO:0000256" key="1">
    <source>
        <dbReference type="ARBA" id="ARBA00022884"/>
    </source>
</evidence>
<sequence>MYDQQTKPATTTQSLNPNADIFYSKNALAKSEDDDGGGGGGVCCDGSEVAPEGGTAMAPPPPHGLGPPHFNPDELPLADLRRMLMQQLEYYFSRENLANDTYLLSQMDSDQYVPIGTVANFNQIKKLTKDLSLIVDVLRGNCLTRSEVKWHQRCPHRQRRRLRRRNAADIQR</sequence>
<dbReference type="Proteomes" id="UP000821866">
    <property type="component" value="Chromosome 1"/>
</dbReference>
<comment type="caution">
    <text evidence="4">The sequence shown here is derived from an EMBL/GenBank/DDBJ whole genome shotgun (WGS) entry which is preliminary data.</text>
</comment>
<name>A0A9J6F0E2_RHIMP</name>
<dbReference type="InterPro" id="IPR036390">
    <property type="entry name" value="WH_DNA-bd_sf"/>
</dbReference>
<dbReference type="PANTHER" id="PTHR22792">
    <property type="entry name" value="LUPUS LA PROTEIN-RELATED"/>
    <property type="match status" value="1"/>
</dbReference>
<dbReference type="EMBL" id="JABSTU010000001">
    <property type="protein sequence ID" value="KAH8039704.1"/>
    <property type="molecule type" value="Genomic_DNA"/>
</dbReference>
<protein>
    <recommendedName>
        <fullName evidence="3">HTH La-type RNA-binding domain-containing protein</fullName>
    </recommendedName>
</protein>
<dbReference type="InterPro" id="IPR006630">
    <property type="entry name" value="La_HTH"/>
</dbReference>
<accession>A0A9J6F0E2</accession>
<keyword evidence="1 2" id="KW-0694">RNA-binding</keyword>
<dbReference type="VEuPathDB" id="VectorBase:LOC119188156"/>
<reference evidence="4" key="2">
    <citation type="submission" date="2021-09" db="EMBL/GenBank/DDBJ databases">
        <authorList>
            <person name="Jia N."/>
            <person name="Wang J."/>
            <person name="Shi W."/>
            <person name="Du L."/>
            <person name="Sun Y."/>
            <person name="Zhan W."/>
            <person name="Jiang J."/>
            <person name="Wang Q."/>
            <person name="Zhang B."/>
            <person name="Ji P."/>
            <person name="Sakyi L.B."/>
            <person name="Cui X."/>
            <person name="Yuan T."/>
            <person name="Jiang B."/>
            <person name="Yang W."/>
            <person name="Lam T.T.-Y."/>
            <person name="Chang Q."/>
            <person name="Ding S."/>
            <person name="Wang X."/>
            <person name="Zhu J."/>
            <person name="Ruan X."/>
            <person name="Zhao L."/>
            <person name="Wei J."/>
            <person name="Que T."/>
            <person name="Du C."/>
            <person name="Cheng J."/>
            <person name="Dai P."/>
            <person name="Han X."/>
            <person name="Huang E."/>
            <person name="Gao Y."/>
            <person name="Liu J."/>
            <person name="Shao H."/>
            <person name="Ye R."/>
            <person name="Li L."/>
            <person name="Wei W."/>
            <person name="Wang X."/>
            <person name="Wang C."/>
            <person name="Huo Q."/>
            <person name="Li W."/>
            <person name="Guo W."/>
            <person name="Chen H."/>
            <person name="Chen S."/>
            <person name="Zhou L."/>
            <person name="Zhou L."/>
            <person name="Ni X."/>
            <person name="Tian J."/>
            <person name="Zhou Y."/>
            <person name="Sheng Y."/>
            <person name="Liu T."/>
            <person name="Pan Y."/>
            <person name="Xia L."/>
            <person name="Li J."/>
            <person name="Zhao F."/>
            <person name="Cao W."/>
        </authorList>
    </citation>
    <scope>NUCLEOTIDE SEQUENCE</scope>
    <source>
        <strain evidence="4">Rmic-2018</strain>
        <tissue evidence="4">Larvae</tissue>
    </source>
</reference>
<evidence type="ECO:0000313" key="5">
    <source>
        <dbReference type="Proteomes" id="UP000821866"/>
    </source>
</evidence>
<gene>
    <name evidence="4" type="ORF">HPB51_008297</name>
</gene>
<evidence type="ECO:0000313" key="4">
    <source>
        <dbReference type="EMBL" id="KAH8039704.1"/>
    </source>
</evidence>
<dbReference type="GO" id="GO:0005829">
    <property type="term" value="C:cytosol"/>
    <property type="evidence" value="ECO:0007669"/>
    <property type="project" value="TreeGrafter"/>
</dbReference>
<reference evidence="4" key="1">
    <citation type="journal article" date="2020" name="Cell">
        <title>Large-Scale Comparative Analyses of Tick Genomes Elucidate Their Genetic Diversity and Vector Capacities.</title>
        <authorList>
            <consortium name="Tick Genome and Microbiome Consortium (TIGMIC)"/>
            <person name="Jia N."/>
            <person name="Wang J."/>
            <person name="Shi W."/>
            <person name="Du L."/>
            <person name="Sun Y."/>
            <person name="Zhan W."/>
            <person name="Jiang J.F."/>
            <person name="Wang Q."/>
            <person name="Zhang B."/>
            <person name="Ji P."/>
            <person name="Bell-Sakyi L."/>
            <person name="Cui X.M."/>
            <person name="Yuan T.T."/>
            <person name="Jiang B.G."/>
            <person name="Yang W.F."/>
            <person name="Lam T.T."/>
            <person name="Chang Q.C."/>
            <person name="Ding S.J."/>
            <person name="Wang X.J."/>
            <person name="Zhu J.G."/>
            <person name="Ruan X.D."/>
            <person name="Zhao L."/>
            <person name="Wei J.T."/>
            <person name="Ye R.Z."/>
            <person name="Que T.C."/>
            <person name="Du C.H."/>
            <person name="Zhou Y.H."/>
            <person name="Cheng J.X."/>
            <person name="Dai P.F."/>
            <person name="Guo W.B."/>
            <person name="Han X.H."/>
            <person name="Huang E.J."/>
            <person name="Li L.F."/>
            <person name="Wei W."/>
            <person name="Gao Y.C."/>
            <person name="Liu J.Z."/>
            <person name="Shao H.Z."/>
            <person name="Wang X."/>
            <person name="Wang C.C."/>
            <person name="Yang T.C."/>
            <person name="Huo Q.B."/>
            <person name="Li W."/>
            <person name="Chen H.Y."/>
            <person name="Chen S.E."/>
            <person name="Zhou L.G."/>
            <person name="Ni X.B."/>
            <person name="Tian J.H."/>
            <person name="Sheng Y."/>
            <person name="Liu T."/>
            <person name="Pan Y.S."/>
            <person name="Xia L.Y."/>
            <person name="Li J."/>
            <person name="Zhao F."/>
            <person name="Cao W.C."/>
        </authorList>
    </citation>
    <scope>NUCLEOTIDE SEQUENCE</scope>
    <source>
        <strain evidence="4">Rmic-2018</strain>
    </source>
</reference>
<dbReference type="PANTHER" id="PTHR22792:SF131">
    <property type="entry name" value="LA-RELATED PROTEIN LARP4B"/>
    <property type="match status" value="1"/>
</dbReference>
<keyword evidence="5" id="KW-1185">Reference proteome</keyword>
<proteinExistence type="predicted"/>
<dbReference type="GO" id="GO:0003730">
    <property type="term" value="F:mRNA 3'-UTR binding"/>
    <property type="evidence" value="ECO:0007669"/>
    <property type="project" value="TreeGrafter"/>
</dbReference>
<evidence type="ECO:0000259" key="3">
    <source>
        <dbReference type="PROSITE" id="PS50961"/>
    </source>
</evidence>
<feature type="domain" description="HTH La-type RNA-binding" evidence="3">
    <location>
        <begin position="74"/>
        <end position="168"/>
    </location>
</feature>
<dbReference type="InterPro" id="IPR045180">
    <property type="entry name" value="La_dom_prot"/>
</dbReference>
<dbReference type="InterPro" id="IPR036388">
    <property type="entry name" value="WH-like_DNA-bd_sf"/>
</dbReference>
<organism evidence="4 5">
    <name type="scientific">Rhipicephalus microplus</name>
    <name type="common">Cattle tick</name>
    <name type="synonym">Boophilus microplus</name>
    <dbReference type="NCBI Taxonomy" id="6941"/>
    <lineage>
        <taxon>Eukaryota</taxon>
        <taxon>Metazoa</taxon>
        <taxon>Ecdysozoa</taxon>
        <taxon>Arthropoda</taxon>
        <taxon>Chelicerata</taxon>
        <taxon>Arachnida</taxon>
        <taxon>Acari</taxon>
        <taxon>Parasitiformes</taxon>
        <taxon>Ixodida</taxon>
        <taxon>Ixodoidea</taxon>
        <taxon>Ixodidae</taxon>
        <taxon>Rhipicephalinae</taxon>
        <taxon>Rhipicephalus</taxon>
        <taxon>Boophilus</taxon>
    </lineage>
</organism>
<dbReference type="GO" id="GO:0010494">
    <property type="term" value="C:cytoplasmic stress granule"/>
    <property type="evidence" value="ECO:0007669"/>
    <property type="project" value="TreeGrafter"/>
</dbReference>
<dbReference type="GO" id="GO:0045727">
    <property type="term" value="P:positive regulation of translation"/>
    <property type="evidence" value="ECO:0007669"/>
    <property type="project" value="TreeGrafter"/>
</dbReference>
<dbReference type="AlphaFoldDB" id="A0A9J6F0E2"/>
<dbReference type="Pfam" id="PF05383">
    <property type="entry name" value="La"/>
    <property type="match status" value="1"/>
</dbReference>
<dbReference type="SMART" id="SM00715">
    <property type="entry name" value="LA"/>
    <property type="match status" value="1"/>
</dbReference>
<evidence type="ECO:0000256" key="2">
    <source>
        <dbReference type="PROSITE-ProRule" id="PRU00332"/>
    </source>
</evidence>
<dbReference type="Gene3D" id="1.10.10.10">
    <property type="entry name" value="Winged helix-like DNA-binding domain superfamily/Winged helix DNA-binding domain"/>
    <property type="match status" value="1"/>
</dbReference>